<sequence>MSFAIPHPPSASSDSGSSASLTPTAHGYSGTASFTDPSSSASSSGAPASGSLFSSEETKFMNDSLTSAESFDPFTIGAPGFKVPSLLPPNIASTHDHLASSNQAGSTTSASVVNMMESNAILDMCSRSLSGEQPYSTSSPGSSDAYGVNQSRINSFNLYGRATPPASGGASNLNTCYIGHLQDSYAGQTQQQQNLNNALGGGFSAQALAMLNGDAGLRAASMSTENDPSGDASTPKGRTTSRTPTNVGNKPAWTDSQNASSSPSSSNLKRTSTGAPKTAPTPSTTLNTGPSGAVIRALADLANLDLDLESGLRILPSNLHPYFTPTRLEKKSQPHLEMLKQQHIENGLIDRDTGLENKPEPTEEELEKEAEEAEREKKKEHTLLTTDEKKANHIASEQKRRANIRKGYELLCDIVPSLREALEREASSKGGGGGGVGGKPSNDGDDSSPDSEGDEETKKSKSTSKKKKGASSASAKKEDAGGPGGGGIEIDGEKIDGRAGPRSEAVVLMKSLDHIGALVEQYRGLLGRRNRARLAVAKKFGWDGLAKNQPVPPDVDRLLSIKVQEWWAAHANGEEDEEVLGDEARFAARIAANESETWREEEQEGETKKKSRGGAKKSAATGSKKKKGNGNAKAQQDMQD</sequence>
<dbReference type="PANTHER" id="PTHR15741">
    <property type="entry name" value="BASIC HELIX-LOOP-HELIX ZIP TRANSCRIPTION FACTOR"/>
    <property type="match status" value="1"/>
</dbReference>
<dbReference type="PANTHER" id="PTHR15741:SF27">
    <property type="entry name" value="TRANSCRIPTION FACTOR AP-4"/>
    <property type="match status" value="1"/>
</dbReference>
<dbReference type="SUPFAM" id="SSF47459">
    <property type="entry name" value="HLH, helix-loop-helix DNA-binding domain"/>
    <property type="match status" value="1"/>
</dbReference>
<keyword evidence="2" id="KW-0805">Transcription regulation</keyword>
<evidence type="ECO:0000256" key="5">
    <source>
        <dbReference type="ARBA" id="ARBA00023242"/>
    </source>
</evidence>
<feature type="compositionally biased region" description="Low complexity" evidence="6">
    <location>
        <begin position="31"/>
        <end position="51"/>
    </location>
</feature>
<feature type="compositionally biased region" description="Low complexity" evidence="6">
    <location>
        <begin position="10"/>
        <end position="20"/>
    </location>
</feature>
<reference evidence="7" key="1">
    <citation type="journal article" date="2014" name="Genome Biol. Evol.">
        <title>Gene Loss Rather Than Gene Gain Is Associated with a Host Jump from Monocots to Dicots in the Smut Fungus Melanopsichium pennsylvanicum.</title>
        <authorList>
            <person name="Sharma R."/>
            <person name="Mishra B."/>
            <person name="Runge F."/>
            <person name="Thines M."/>
        </authorList>
    </citation>
    <scope>NUCLEOTIDE SEQUENCE</scope>
    <source>
        <strain evidence="7">4</strain>
    </source>
</reference>
<feature type="region of interest" description="Disordered" evidence="6">
    <location>
        <begin position="423"/>
        <end position="497"/>
    </location>
</feature>
<name>A0A077R963_9BASI</name>
<dbReference type="AlphaFoldDB" id="A0A077R963"/>
<feature type="compositionally biased region" description="Basic and acidic residues" evidence="6">
    <location>
        <begin position="346"/>
        <end position="361"/>
    </location>
</feature>
<keyword evidence="5" id="KW-0539">Nucleus</keyword>
<evidence type="ECO:0000256" key="6">
    <source>
        <dbReference type="SAM" id="MobiDB-lite"/>
    </source>
</evidence>
<evidence type="ECO:0000256" key="2">
    <source>
        <dbReference type="ARBA" id="ARBA00023015"/>
    </source>
</evidence>
<dbReference type="GO" id="GO:0046983">
    <property type="term" value="F:protein dimerization activity"/>
    <property type="evidence" value="ECO:0007669"/>
    <property type="project" value="InterPro"/>
</dbReference>
<organism evidence="7">
    <name type="scientific">Melanopsichium pennsylvanicum 4</name>
    <dbReference type="NCBI Taxonomy" id="1398559"/>
    <lineage>
        <taxon>Eukaryota</taxon>
        <taxon>Fungi</taxon>
        <taxon>Dikarya</taxon>
        <taxon>Basidiomycota</taxon>
        <taxon>Ustilaginomycotina</taxon>
        <taxon>Ustilaginomycetes</taxon>
        <taxon>Ustilaginales</taxon>
        <taxon>Ustilaginaceae</taxon>
        <taxon>Melanopsichium</taxon>
    </lineage>
</organism>
<feature type="region of interest" description="Disordered" evidence="6">
    <location>
        <begin position="346"/>
        <end position="398"/>
    </location>
</feature>
<feature type="compositionally biased region" description="Acidic residues" evidence="6">
    <location>
        <begin position="362"/>
        <end position="373"/>
    </location>
</feature>
<feature type="compositionally biased region" description="Gly residues" evidence="6">
    <location>
        <begin position="429"/>
        <end position="438"/>
    </location>
</feature>
<comment type="subcellular location">
    <subcellularLocation>
        <location evidence="1">Nucleus</location>
    </subcellularLocation>
</comment>
<evidence type="ECO:0000256" key="4">
    <source>
        <dbReference type="ARBA" id="ARBA00023163"/>
    </source>
</evidence>
<dbReference type="Gene3D" id="4.10.280.10">
    <property type="entry name" value="Helix-loop-helix DNA-binding domain"/>
    <property type="match status" value="1"/>
</dbReference>
<dbReference type="GO" id="GO:0000978">
    <property type="term" value="F:RNA polymerase II cis-regulatory region sequence-specific DNA binding"/>
    <property type="evidence" value="ECO:0007669"/>
    <property type="project" value="TreeGrafter"/>
</dbReference>
<evidence type="ECO:0000256" key="3">
    <source>
        <dbReference type="ARBA" id="ARBA00023125"/>
    </source>
</evidence>
<keyword evidence="3" id="KW-0238">DNA-binding</keyword>
<dbReference type="GO" id="GO:0005634">
    <property type="term" value="C:nucleus"/>
    <property type="evidence" value="ECO:0007669"/>
    <property type="project" value="UniProtKB-SubCell"/>
</dbReference>
<feature type="region of interest" description="Disordered" evidence="6">
    <location>
        <begin position="591"/>
        <end position="640"/>
    </location>
</feature>
<protein>
    <submittedName>
        <fullName evidence="7">Transcription factor</fullName>
    </submittedName>
</protein>
<feature type="region of interest" description="Disordered" evidence="6">
    <location>
        <begin position="220"/>
        <end position="290"/>
    </location>
</feature>
<keyword evidence="4" id="KW-0804">Transcription</keyword>
<dbReference type="GO" id="GO:0000981">
    <property type="term" value="F:DNA-binding transcription factor activity, RNA polymerase II-specific"/>
    <property type="evidence" value="ECO:0007669"/>
    <property type="project" value="TreeGrafter"/>
</dbReference>
<feature type="compositionally biased region" description="Acidic residues" evidence="6">
    <location>
        <begin position="443"/>
        <end position="455"/>
    </location>
</feature>
<dbReference type="InterPro" id="IPR052207">
    <property type="entry name" value="Max-like/E-box_TFs"/>
</dbReference>
<dbReference type="EMBL" id="HG529667">
    <property type="protein sequence ID" value="CDI55898.1"/>
    <property type="molecule type" value="Genomic_DNA"/>
</dbReference>
<feature type="compositionally biased region" description="Basic residues" evidence="6">
    <location>
        <begin position="460"/>
        <end position="469"/>
    </location>
</feature>
<dbReference type="InterPro" id="IPR036638">
    <property type="entry name" value="HLH_DNA-bd_sf"/>
</dbReference>
<feature type="compositionally biased region" description="Polar residues" evidence="6">
    <location>
        <begin position="236"/>
        <end position="259"/>
    </location>
</feature>
<accession>A0A077R963</accession>
<feature type="compositionally biased region" description="Basic and acidic residues" evidence="6">
    <location>
        <begin position="374"/>
        <end position="398"/>
    </location>
</feature>
<feature type="compositionally biased region" description="Basic and acidic residues" evidence="6">
    <location>
        <begin position="596"/>
        <end position="608"/>
    </location>
</feature>
<feature type="region of interest" description="Disordered" evidence="6">
    <location>
        <begin position="1"/>
        <end position="51"/>
    </location>
</feature>
<feature type="compositionally biased region" description="Polar residues" evidence="6">
    <location>
        <begin position="267"/>
        <end position="290"/>
    </location>
</feature>
<evidence type="ECO:0000313" key="7">
    <source>
        <dbReference type="EMBL" id="CDI55898.1"/>
    </source>
</evidence>
<evidence type="ECO:0000256" key="1">
    <source>
        <dbReference type="ARBA" id="ARBA00004123"/>
    </source>
</evidence>
<proteinExistence type="predicted"/>